<evidence type="ECO:0000259" key="3">
    <source>
        <dbReference type="Pfam" id="PF00462"/>
    </source>
</evidence>
<organism evidence="4 5">
    <name type="scientific">Streptomyces tamarix</name>
    <dbReference type="NCBI Taxonomy" id="3078565"/>
    <lineage>
        <taxon>Bacteria</taxon>
        <taxon>Bacillati</taxon>
        <taxon>Actinomycetota</taxon>
        <taxon>Actinomycetes</taxon>
        <taxon>Kitasatosporales</taxon>
        <taxon>Streptomycetaceae</taxon>
        <taxon>Streptomyces</taxon>
    </lineage>
</organism>
<sequence length="72" mass="8246">MIVLYSKRNCIQCKATKKMLDKIGVEYSEVNTDDNPDYLNSIKSNGFKQLPVIEKNGEMLFSGFRPSEINKL</sequence>
<dbReference type="CDD" id="cd02976">
    <property type="entry name" value="NrdH"/>
    <property type="match status" value="1"/>
</dbReference>
<dbReference type="Gene3D" id="3.40.30.10">
    <property type="entry name" value="Glutaredoxin"/>
    <property type="match status" value="1"/>
</dbReference>
<protein>
    <recommendedName>
        <fullName evidence="2">Glutaredoxin-like protein NrdH</fullName>
    </recommendedName>
</protein>
<name>A0ABU3QKV2_9ACTN</name>
<evidence type="ECO:0000256" key="1">
    <source>
        <dbReference type="ARBA" id="ARBA00002292"/>
    </source>
</evidence>
<evidence type="ECO:0000256" key="2">
    <source>
        <dbReference type="ARBA" id="ARBA00017945"/>
    </source>
</evidence>
<feature type="domain" description="Glutaredoxin" evidence="3">
    <location>
        <begin position="2"/>
        <end position="58"/>
    </location>
</feature>
<dbReference type="Pfam" id="PF00462">
    <property type="entry name" value="Glutaredoxin"/>
    <property type="match status" value="1"/>
</dbReference>
<dbReference type="InterPro" id="IPR002109">
    <property type="entry name" value="Glutaredoxin"/>
</dbReference>
<comment type="function">
    <text evidence="1">Electron transport system for the ribonucleotide reductase system NrdEF.</text>
</comment>
<keyword evidence="5" id="KW-1185">Reference proteome</keyword>
<proteinExistence type="predicted"/>
<gene>
    <name evidence="4" type="primary">nrdH</name>
    <name evidence="4" type="ORF">RND61_15210</name>
</gene>
<accession>A0ABU3QKV2</accession>
<comment type="caution">
    <text evidence="4">The sequence shown here is derived from an EMBL/GenBank/DDBJ whole genome shotgun (WGS) entry which is preliminary data.</text>
</comment>
<dbReference type="EMBL" id="JAWCTQ010000016">
    <property type="protein sequence ID" value="MDT9683397.1"/>
    <property type="molecule type" value="Genomic_DNA"/>
</dbReference>
<evidence type="ECO:0000313" key="5">
    <source>
        <dbReference type="Proteomes" id="UP001250181"/>
    </source>
</evidence>
<dbReference type="SUPFAM" id="SSF52833">
    <property type="entry name" value="Thioredoxin-like"/>
    <property type="match status" value="1"/>
</dbReference>
<evidence type="ECO:0000313" key="4">
    <source>
        <dbReference type="EMBL" id="MDT9683397.1"/>
    </source>
</evidence>
<dbReference type="PROSITE" id="PS51354">
    <property type="entry name" value="GLUTAREDOXIN_2"/>
    <property type="match status" value="1"/>
</dbReference>
<reference evidence="4 5" key="1">
    <citation type="submission" date="2023-09" db="EMBL/GenBank/DDBJ databases">
        <title>Streptomyces sp. nov.: A antagonism against Alternaria gaisen Producing Streptochlin, Isolated from Tamarix root soil.</title>
        <authorList>
            <person name="Chen Y."/>
        </authorList>
    </citation>
    <scope>NUCLEOTIDE SEQUENCE [LARGE SCALE GENOMIC DNA]</scope>
    <source>
        <strain evidence="4 5">TRM76323</strain>
    </source>
</reference>
<dbReference type="RefSeq" id="WP_315878471.1">
    <property type="nucleotide sequence ID" value="NZ_JAWCTQ010000016.1"/>
</dbReference>
<dbReference type="Proteomes" id="UP001250181">
    <property type="component" value="Unassembled WGS sequence"/>
</dbReference>
<dbReference type="InterPro" id="IPR036249">
    <property type="entry name" value="Thioredoxin-like_sf"/>
</dbReference>
<dbReference type="NCBIfam" id="TIGR02194">
    <property type="entry name" value="GlrX_NrdH"/>
    <property type="match status" value="1"/>
</dbReference>
<dbReference type="InterPro" id="IPR011909">
    <property type="entry name" value="GlrX_NrdH"/>
</dbReference>